<name>A0A934JSS0_9GAMM</name>
<comment type="caution">
    <text evidence="1">The sequence shown here is derived from an EMBL/GenBank/DDBJ whole genome shotgun (WGS) entry which is preliminary data.</text>
</comment>
<sequence length="45" mass="5076">MSVFTLSKSARADLKQIAIYTQKKWGAAQVQRRSYIAVDRIATGF</sequence>
<keyword evidence="2" id="KW-1185">Reference proteome</keyword>
<dbReference type="EMBL" id="JAEMNX010000007">
    <property type="protein sequence ID" value="MBJ7537636.1"/>
    <property type="molecule type" value="Genomic_DNA"/>
</dbReference>
<proteinExistence type="predicted"/>
<dbReference type="RefSeq" id="WP_199467785.1">
    <property type="nucleotide sequence ID" value="NZ_JAEMNX010000007.1"/>
</dbReference>
<evidence type="ECO:0000313" key="1">
    <source>
        <dbReference type="EMBL" id="MBJ7537636.1"/>
    </source>
</evidence>
<reference evidence="1" key="1">
    <citation type="submission" date="2020-12" db="EMBL/GenBank/DDBJ databases">
        <title>Marinomonas arctica sp. nov., a psychrotolerant bacterium isolated from the Arctic.</title>
        <authorList>
            <person name="Zhang Y."/>
        </authorList>
    </citation>
    <scope>NUCLEOTIDE SEQUENCE</scope>
    <source>
        <strain evidence="1">C1424</strain>
    </source>
</reference>
<dbReference type="Proteomes" id="UP000628710">
    <property type="component" value="Unassembled WGS sequence"/>
</dbReference>
<dbReference type="AlphaFoldDB" id="A0A934JSS0"/>
<gene>
    <name evidence="1" type="ORF">I8J31_08135</name>
</gene>
<organism evidence="1 2">
    <name type="scientific">Marinomonas transparens</name>
    <dbReference type="NCBI Taxonomy" id="2795388"/>
    <lineage>
        <taxon>Bacteria</taxon>
        <taxon>Pseudomonadati</taxon>
        <taxon>Pseudomonadota</taxon>
        <taxon>Gammaproteobacteria</taxon>
        <taxon>Oceanospirillales</taxon>
        <taxon>Oceanospirillaceae</taxon>
        <taxon>Marinomonas</taxon>
    </lineage>
</organism>
<accession>A0A934JSS0</accession>
<evidence type="ECO:0000313" key="2">
    <source>
        <dbReference type="Proteomes" id="UP000628710"/>
    </source>
</evidence>
<protein>
    <submittedName>
        <fullName evidence="1">Type II toxin-antitoxin system RelE/ParE family toxin</fullName>
    </submittedName>
</protein>